<feature type="region of interest" description="Disordered" evidence="3">
    <location>
        <begin position="815"/>
        <end position="839"/>
    </location>
</feature>
<evidence type="ECO:0000256" key="4">
    <source>
        <dbReference type="SAM" id="SignalP"/>
    </source>
</evidence>
<dbReference type="InterPro" id="IPR036280">
    <property type="entry name" value="Multihaem_cyt_sf"/>
</dbReference>
<dbReference type="Proteomes" id="UP001321825">
    <property type="component" value="Chromosome"/>
</dbReference>
<accession>A0AAU9BYV6</accession>
<sequence>MRTVLLLLLWLPLASSALAAPWPRVVGRQVIGDLPQPAAVAVSSREPAALDAEGRLWRWPAGGGGKPVVREYGFDRPLGLAPLDGGWLVADTGHGRLVWVGGDGAVKRRWPLTLPCPEAETPCAPKTPQPVSVAAVADELVWSDRNHLLCRIDRDTGALQSCVGGYGRMEGQFQYPFQIAVDEGGFLLVTDVLGGRVQMFDRKGRYFAQFGRFGIDPGELYRPNGIAFDPQHALAFVSDAYFGTITLFHHGEPLGRLEDASGRSVAFDTPSSLAYRDGKLYVAETGASRIVVLELAFDEREPAAVSGSNLSVSQKDCLLCHLEFAKEAPLEIRGPDELGQLPVARFRMCYSCHHGPVVDSRRIIRAGAQHPTLYDPELKRKKRPWPREDELPDVFPITEEHQLTCTSCHTPHTAKIEGTTLYPDHKNPWLRVPNPEGRLCERCHESKAKGARDPDDPHHGVNHPLGIRLRPPPHQGAPGYPGDPDLTHGLPDSLRKAGGMLGPDDALVCQSCHQIHGGVSDDLLLLDDSRAQLCRQCHKRQFSRSKKEARRKGVHPVNVKPEEKIVRDGKRVRFVTCGSCHPVHDGKPQTPMLLKPAESLCQDCHPRQHAKDKDDARRKGVHPVNVTLEEPVTIAGRRWKKVGCLTCHSVHRGRPNTPALVEDHHDGQLCRHCHADNSPVLGSDHDLRITAKDSHNRFDETPAQAGLCGSCHTLHRGKGRWPFLYAAKIVGHPQKPAQESDTSAFRRDQLCLNCHQDHPQAVAKDKVVKFFSHPHKDIVLRSDPDKMPLLDAREQDSETGAIGCTTCHDPHVWTPKHRQAKSPPLAANRKNLEGDPHSSFLRQLQPQKTFCLGCHGLEVREKYKYFHDDFVRGVVDYLQ</sequence>
<dbReference type="PANTHER" id="PTHR24104">
    <property type="entry name" value="E3 UBIQUITIN-PROTEIN LIGASE NHLRC1-RELATED"/>
    <property type="match status" value="1"/>
</dbReference>
<dbReference type="SUPFAM" id="SSF48695">
    <property type="entry name" value="Multiheme cytochromes"/>
    <property type="match status" value="2"/>
</dbReference>
<keyword evidence="7" id="KW-1185">Reference proteome</keyword>
<dbReference type="CDD" id="cd05819">
    <property type="entry name" value="NHL"/>
    <property type="match status" value="1"/>
</dbReference>
<dbReference type="AlphaFoldDB" id="A0AAU9BYV6"/>
<dbReference type="RefSeq" id="WP_317706427.1">
    <property type="nucleotide sequence ID" value="NZ_AP024714.1"/>
</dbReference>
<dbReference type="SUPFAM" id="SSF101898">
    <property type="entry name" value="NHL repeat"/>
    <property type="match status" value="1"/>
</dbReference>
<dbReference type="EMBL" id="AP024714">
    <property type="protein sequence ID" value="BCX81505.1"/>
    <property type="molecule type" value="Genomic_DNA"/>
</dbReference>
<evidence type="ECO:0000256" key="2">
    <source>
        <dbReference type="PROSITE-ProRule" id="PRU00504"/>
    </source>
</evidence>
<dbReference type="InterPro" id="IPR010177">
    <property type="entry name" value="Paired_CXXCH_1"/>
</dbReference>
<feature type="signal peptide" evidence="4">
    <location>
        <begin position="1"/>
        <end position="19"/>
    </location>
</feature>
<keyword evidence="4" id="KW-0732">Signal</keyword>
<evidence type="ECO:0000256" key="1">
    <source>
        <dbReference type="ARBA" id="ARBA00022737"/>
    </source>
</evidence>
<name>A0AAU9BYV6_9GAMM</name>
<dbReference type="PROSITE" id="PS51125">
    <property type="entry name" value="NHL"/>
    <property type="match status" value="1"/>
</dbReference>
<gene>
    <name evidence="6" type="ORF">MIT9_P1083</name>
</gene>
<feature type="compositionally biased region" description="Basic and acidic residues" evidence="3">
    <location>
        <begin position="445"/>
        <end position="459"/>
    </location>
</feature>
<evidence type="ECO:0000256" key="3">
    <source>
        <dbReference type="SAM" id="MobiDB-lite"/>
    </source>
</evidence>
<reference evidence="7" key="1">
    <citation type="journal article" date="2024" name="Int. J. Syst. Evol. Microbiol.">
        <title>Methylomarinovum tepidoasis sp. nov., a moderately thermophilic methanotroph of the family Methylothermaceae isolated from a deep-sea hydrothermal field.</title>
        <authorList>
            <person name="Hirayama H."/>
            <person name="Takaki Y."/>
            <person name="Abe M."/>
            <person name="Miyazaki M."/>
            <person name="Uematsu K."/>
            <person name="Matsui Y."/>
            <person name="Takai K."/>
        </authorList>
    </citation>
    <scope>NUCLEOTIDE SEQUENCE [LARGE SCALE GENOMIC DNA]</scope>
    <source>
        <strain evidence="7">IT-9</strain>
    </source>
</reference>
<dbReference type="PANTHER" id="PTHR24104:SF25">
    <property type="entry name" value="PROTEIN LIN-41"/>
    <property type="match status" value="1"/>
</dbReference>
<feature type="domain" description="Doubled CXXCH motif" evidence="5">
    <location>
        <begin position="509"/>
        <end position="540"/>
    </location>
</feature>
<evidence type="ECO:0000259" key="5">
    <source>
        <dbReference type="Pfam" id="PF09699"/>
    </source>
</evidence>
<dbReference type="Pfam" id="PF09699">
    <property type="entry name" value="Paired_CXXCH_1"/>
    <property type="match status" value="1"/>
</dbReference>
<feature type="region of interest" description="Disordered" evidence="3">
    <location>
        <begin position="445"/>
        <end position="490"/>
    </location>
</feature>
<dbReference type="GO" id="GO:0008270">
    <property type="term" value="F:zinc ion binding"/>
    <property type="evidence" value="ECO:0007669"/>
    <property type="project" value="UniProtKB-KW"/>
</dbReference>
<dbReference type="InterPro" id="IPR011042">
    <property type="entry name" value="6-blade_b-propeller_TolB-like"/>
</dbReference>
<dbReference type="KEGG" id="mcau:MIT9_P1083"/>
<dbReference type="Gene3D" id="1.10.1130.10">
    <property type="entry name" value="Flavocytochrome C3, Chain A"/>
    <property type="match status" value="2"/>
</dbReference>
<feature type="repeat" description="NHL" evidence="2">
    <location>
        <begin position="160"/>
        <end position="203"/>
    </location>
</feature>
<dbReference type="Gene3D" id="2.120.10.30">
    <property type="entry name" value="TolB, C-terminal domain"/>
    <property type="match status" value="1"/>
</dbReference>
<feature type="chain" id="PRO_5043806939" description="Doubled CXXCH motif domain-containing protein" evidence="4">
    <location>
        <begin position="20"/>
        <end position="879"/>
    </location>
</feature>
<dbReference type="InterPro" id="IPR050952">
    <property type="entry name" value="TRIM-NHL_E3_ligases"/>
</dbReference>
<organism evidence="6 7">
    <name type="scientific">Methylomarinovum caldicuralii</name>
    <dbReference type="NCBI Taxonomy" id="438856"/>
    <lineage>
        <taxon>Bacteria</taxon>
        <taxon>Pseudomonadati</taxon>
        <taxon>Pseudomonadota</taxon>
        <taxon>Gammaproteobacteria</taxon>
        <taxon>Methylococcales</taxon>
        <taxon>Methylothermaceae</taxon>
        <taxon>Methylomarinovum</taxon>
    </lineage>
</organism>
<protein>
    <recommendedName>
        <fullName evidence="5">Doubled CXXCH motif domain-containing protein</fullName>
    </recommendedName>
</protein>
<proteinExistence type="predicted"/>
<evidence type="ECO:0000313" key="7">
    <source>
        <dbReference type="Proteomes" id="UP001321825"/>
    </source>
</evidence>
<evidence type="ECO:0000313" key="6">
    <source>
        <dbReference type="EMBL" id="BCX81505.1"/>
    </source>
</evidence>
<dbReference type="InterPro" id="IPR001258">
    <property type="entry name" value="NHL_repeat"/>
</dbReference>
<keyword evidence="1" id="KW-0677">Repeat</keyword>